<gene>
    <name evidence="1" type="ORF">GCM10007362_48110</name>
</gene>
<dbReference type="InterPro" id="IPR008884">
    <property type="entry name" value="TylF_MeTrfase"/>
</dbReference>
<dbReference type="Gene3D" id="3.40.50.720">
    <property type="entry name" value="NAD(P)-binding Rossmann-like Domain"/>
    <property type="match status" value="1"/>
</dbReference>
<dbReference type="InterPro" id="IPR029063">
    <property type="entry name" value="SAM-dependent_MTases_sf"/>
</dbReference>
<sequence>MKKVILFGAGDGGLRAKSALTNGFEIIAFVDNDTTKQGKSFLNKPVLSPVQIKEWDYDYVVISNIYGDQVSKQLVEESGVPPHKIIDAYHNMMFDSRIAMLRQVADEIKEFEVKGAIAELGVYKGDFAAYINAVFPDRPFYLFDTFEGFSEKDTSYDVKHHFSNAQVGEFQDTDVESVLKRMPFSQNCIVRKGYFPETAENLEEKFSFVSIDVDLYQPILEGLKYFYPRLQEGGYIFIHDYNNSRFFGVKEAVRSYCKVNKIRYVPINDLCGSVVLVK</sequence>
<reference evidence="2" key="1">
    <citation type="journal article" date="2019" name="Int. J. Syst. Evol. Microbiol.">
        <title>The Global Catalogue of Microorganisms (GCM) 10K type strain sequencing project: providing services to taxonomists for standard genome sequencing and annotation.</title>
        <authorList>
            <consortium name="The Broad Institute Genomics Platform"/>
            <consortium name="The Broad Institute Genome Sequencing Center for Infectious Disease"/>
            <person name="Wu L."/>
            <person name="Ma J."/>
        </authorList>
    </citation>
    <scope>NUCLEOTIDE SEQUENCE [LARGE SCALE GENOMIC DNA]</scope>
    <source>
        <strain evidence="2">CCM 8702</strain>
    </source>
</reference>
<dbReference type="Pfam" id="PF05711">
    <property type="entry name" value="TylF"/>
    <property type="match status" value="1"/>
</dbReference>
<dbReference type="EMBL" id="BMDD01000008">
    <property type="protein sequence ID" value="GGH87004.1"/>
    <property type="molecule type" value="Genomic_DNA"/>
</dbReference>
<dbReference type="Gene3D" id="3.40.50.150">
    <property type="entry name" value="Vaccinia Virus protein VP39"/>
    <property type="match status" value="1"/>
</dbReference>
<comment type="caution">
    <text evidence="1">The sequence shown here is derived from an EMBL/GenBank/DDBJ whole genome shotgun (WGS) entry which is preliminary data.</text>
</comment>
<dbReference type="RefSeq" id="WP_172247689.1">
    <property type="nucleotide sequence ID" value="NZ_BMDD01000008.1"/>
</dbReference>
<evidence type="ECO:0000313" key="2">
    <source>
        <dbReference type="Proteomes" id="UP000605427"/>
    </source>
</evidence>
<keyword evidence="2" id="KW-1185">Reference proteome</keyword>
<evidence type="ECO:0000313" key="1">
    <source>
        <dbReference type="EMBL" id="GGH87004.1"/>
    </source>
</evidence>
<accession>A0ABQ2A9P2</accession>
<dbReference type="SUPFAM" id="SSF53335">
    <property type="entry name" value="S-adenosyl-L-methionine-dependent methyltransferases"/>
    <property type="match status" value="2"/>
</dbReference>
<evidence type="ECO:0008006" key="3">
    <source>
        <dbReference type="Google" id="ProtNLM"/>
    </source>
</evidence>
<proteinExistence type="predicted"/>
<dbReference type="PANTHER" id="PTHR40036">
    <property type="entry name" value="MACROCIN O-METHYLTRANSFERASE"/>
    <property type="match status" value="1"/>
</dbReference>
<dbReference type="PANTHER" id="PTHR40036:SF1">
    <property type="entry name" value="MACROCIN O-METHYLTRANSFERASE"/>
    <property type="match status" value="1"/>
</dbReference>
<organism evidence="1 2">
    <name type="scientific">Saccharibacillus endophyticus</name>
    <dbReference type="NCBI Taxonomy" id="2060666"/>
    <lineage>
        <taxon>Bacteria</taxon>
        <taxon>Bacillati</taxon>
        <taxon>Bacillota</taxon>
        <taxon>Bacilli</taxon>
        <taxon>Bacillales</taxon>
        <taxon>Paenibacillaceae</taxon>
        <taxon>Saccharibacillus</taxon>
    </lineage>
</organism>
<name>A0ABQ2A9P2_9BACL</name>
<dbReference type="Proteomes" id="UP000605427">
    <property type="component" value="Unassembled WGS sequence"/>
</dbReference>
<protein>
    <recommendedName>
        <fullName evidence="3">Methyltransferase</fullName>
    </recommendedName>
</protein>